<dbReference type="HAMAP" id="MF_01854">
    <property type="entry name" value="FBPase_class3"/>
    <property type="match status" value="1"/>
</dbReference>
<dbReference type="Proteomes" id="UP000051804">
    <property type="component" value="Unassembled WGS sequence"/>
</dbReference>
<dbReference type="OrthoDB" id="9779903at2"/>
<dbReference type="InterPro" id="IPR009164">
    <property type="entry name" value="FBPtase_class3"/>
</dbReference>
<protein>
    <recommendedName>
        <fullName evidence="4">Fructose-1,6-bisphosphatase class 3</fullName>
        <shortName evidence="4">FBPase class 3</shortName>
        <ecNumber evidence="4">3.1.3.11</ecNumber>
    </recommendedName>
    <alternativeName>
        <fullName evidence="4">D-fructose-1,6-bisphosphate 1-phosphohydrolase class 3</fullName>
    </alternativeName>
</protein>
<keyword evidence="1 4" id="KW-0378">Hydrolase</keyword>
<comment type="caution">
    <text evidence="5">The sequence shown here is derived from an EMBL/GenBank/DDBJ whole genome shotgun (WGS) entry which is preliminary data.</text>
</comment>
<comment type="similarity">
    <text evidence="4">Belongs to the FBPase class 3 family.</text>
</comment>
<evidence type="ECO:0000313" key="5">
    <source>
        <dbReference type="EMBL" id="KRK70892.1"/>
    </source>
</evidence>
<sequence>MADPTAKFQTIPAITTELINLNAIMHLPKPTEAFMSDIHGEYDAFQHVLRNGSGNVKQKIRDCFAGELNEATLQRFAFLVYYPEERLAYLHQHETGDELQQWYLDNVQRLVRLLAFTATKYSRSKVRKAMAPNFAYITEELLYNDDRTADKQAYYWAIIQHLIGLRQVDAWIAATCDTIQRLTVDRIHIVGDIYDRGPAPDKVVEALMARGGVDIQWGNHDILWLGGAAGSALCIANLVRISARYNNLDILEDTYGINLRHLAQLAARYYGDNPAFRPKVATGDELAADEALDITRIHQAIAIIQFKLEGPVIKRRPEFGMAHRLLLDKLDAAQTHITLNGHTYPIHDGCFATVDPTDPYALNDEEQAVISQLVTAFTHSERLHRHMDFLVSHGSMYRRYNHNLLIHGCVPVDTAGEFVGLTLQGKTYRGPALFDLLEENLRTAYAHPEQRADLATDLLWYLWTGPNSPLFGKHDMTTFERYFIDAPETHDEHPNPYYQLRHSADFVRQLLTAFGMDPATDHVINGHTPVKKGKSPILADGKMFVIDGGFSRPYQATTGIGGYTLLDNSNGMQLVTHQPFTSKADALAHLTDIVSTKRVVETEAKRRTVAETDVGRQLAGQIATLEKRLARLQGE</sequence>
<dbReference type="AlphaFoldDB" id="A0A0R1JIC2"/>
<comment type="pathway">
    <text evidence="4">Carbohydrate biosynthesis; gluconeogenesis.</text>
</comment>
<dbReference type="EMBL" id="AZDJ01000030">
    <property type="protein sequence ID" value="KRK70892.1"/>
    <property type="molecule type" value="Genomic_DNA"/>
</dbReference>
<dbReference type="GO" id="GO:0042132">
    <property type="term" value="F:fructose 1,6-bisphosphate 1-phosphatase activity"/>
    <property type="evidence" value="ECO:0007669"/>
    <property type="project" value="UniProtKB-UniRule"/>
</dbReference>
<dbReference type="PIRSF" id="PIRSF000906">
    <property type="entry name" value="FBPtase_Bacill"/>
    <property type="match status" value="1"/>
</dbReference>
<dbReference type="Gene3D" id="3.60.21.10">
    <property type="match status" value="1"/>
</dbReference>
<dbReference type="PATRIC" id="fig|1291734.4.peg.78"/>
<dbReference type="SUPFAM" id="SSF56300">
    <property type="entry name" value="Metallo-dependent phosphatases"/>
    <property type="match status" value="1"/>
</dbReference>
<keyword evidence="6" id="KW-1185">Reference proteome</keyword>
<evidence type="ECO:0000256" key="1">
    <source>
        <dbReference type="ARBA" id="ARBA00022801"/>
    </source>
</evidence>
<evidence type="ECO:0000313" key="6">
    <source>
        <dbReference type="Proteomes" id="UP000051804"/>
    </source>
</evidence>
<accession>A0A0R1JIC2</accession>
<keyword evidence="2 4" id="KW-0464">Manganese</keyword>
<dbReference type="EC" id="3.1.3.11" evidence="4"/>
<dbReference type="UniPathway" id="UPA00138"/>
<dbReference type="GO" id="GO:0006094">
    <property type="term" value="P:gluconeogenesis"/>
    <property type="evidence" value="ECO:0007669"/>
    <property type="project" value="UniProtKB-UniRule"/>
</dbReference>
<dbReference type="InterPro" id="IPR029052">
    <property type="entry name" value="Metallo-depent_PP-like"/>
</dbReference>
<comment type="catalytic activity">
    <reaction evidence="4">
        <text>beta-D-fructose 1,6-bisphosphate + H2O = beta-D-fructose 6-phosphate + phosphate</text>
        <dbReference type="Rhea" id="RHEA:11064"/>
        <dbReference type="ChEBI" id="CHEBI:15377"/>
        <dbReference type="ChEBI" id="CHEBI:32966"/>
        <dbReference type="ChEBI" id="CHEBI:43474"/>
        <dbReference type="ChEBI" id="CHEBI:57634"/>
        <dbReference type="EC" id="3.1.3.11"/>
    </reaction>
</comment>
<evidence type="ECO:0000256" key="3">
    <source>
        <dbReference type="ARBA" id="ARBA00023277"/>
    </source>
</evidence>
<evidence type="ECO:0000256" key="2">
    <source>
        <dbReference type="ARBA" id="ARBA00023211"/>
    </source>
</evidence>
<dbReference type="Pfam" id="PF06874">
    <property type="entry name" value="FBPase_2"/>
    <property type="match status" value="1"/>
</dbReference>
<dbReference type="RefSeq" id="WP_056951548.1">
    <property type="nucleotide sequence ID" value="NZ_AZDJ01000030.1"/>
</dbReference>
<name>A0A0R1JIC2_9LACO</name>
<keyword evidence="3 4" id="KW-0119">Carbohydrate metabolism</keyword>
<evidence type="ECO:0000256" key="4">
    <source>
        <dbReference type="HAMAP-Rule" id="MF_01854"/>
    </source>
</evidence>
<dbReference type="STRING" id="1291734.FD02_GL000073"/>
<organism evidence="5 6">
    <name type="scientific">Lacticaseibacillus nasuensis JCM 17158</name>
    <dbReference type="NCBI Taxonomy" id="1291734"/>
    <lineage>
        <taxon>Bacteria</taxon>
        <taxon>Bacillati</taxon>
        <taxon>Bacillota</taxon>
        <taxon>Bacilli</taxon>
        <taxon>Lactobacillales</taxon>
        <taxon>Lactobacillaceae</taxon>
        <taxon>Lacticaseibacillus</taxon>
    </lineage>
</organism>
<reference evidence="5 6" key="1">
    <citation type="journal article" date="2015" name="Genome Announc.">
        <title>Expanding the biotechnology potential of lactobacilli through comparative genomics of 213 strains and associated genera.</title>
        <authorList>
            <person name="Sun Z."/>
            <person name="Harris H.M."/>
            <person name="McCann A."/>
            <person name="Guo C."/>
            <person name="Argimon S."/>
            <person name="Zhang W."/>
            <person name="Yang X."/>
            <person name="Jeffery I.B."/>
            <person name="Cooney J.C."/>
            <person name="Kagawa T.F."/>
            <person name="Liu W."/>
            <person name="Song Y."/>
            <person name="Salvetti E."/>
            <person name="Wrobel A."/>
            <person name="Rasinkangas P."/>
            <person name="Parkhill J."/>
            <person name="Rea M.C."/>
            <person name="O'Sullivan O."/>
            <person name="Ritari J."/>
            <person name="Douillard F.P."/>
            <person name="Paul Ross R."/>
            <person name="Yang R."/>
            <person name="Briner A.E."/>
            <person name="Felis G.E."/>
            <person name="de Vos W.M."/>
            <person name="Barrangou R."/>
            <person name="Klaenhammer T.R."/>
            <person name="Caufield P.W."/>
            <person name="Cui Y."/>
            <person name="Zhang H."/>
            <person name="O'Toole P.W."/>
        </authorList>
    </citation>
    <scope>NUCLEOTIDE SEQUENCE [LARGE SCALE GENOMIC DNA]</scope>
    <source>
        <strain evidence="5 6">JCM 17158</strain>
    </source>
</reference>
<gene>
    <name evidence="4" type="primary">fbp</name>
    <name evidence="5" type="ORF">FD02_GL000073</name>
</gene>
<comment type="cofactor">
    <cofactor evidence="4">
        <name>Mn(2+)</name>
        <dbReference type="ChEBI" id="CHEBI:29035"/>
    </cofactor>
</comment>
<proteinExistence type="inferred from homology"/>